<evidence type="ECO:0000313" key="2">
    <source>
        <dbReference type="EMBL" id="KAF2191511.1"/>
    </source>
</evidence>
<evidence type="ECO:0000313" key="3">
    <source>
        <dbReference type="Proteomes" id="UP000800200"/>
    </source>
</evidence>
<dbReference type="Proteomes" id="UP000800200">
    <property type="component" value="Unassembled WGS sequence"/>
</dbReference>
<protein>
    <recommendedName>
        <fullName evidence="4">RRM domain-containing protein</fullName>
    </recommendedName>
</protein>
<gene>
    <name evidence="2" type="ORF">K469DRAFT_808967</name>
</gene>
<evidence type="ECO:0008006" key="4">
    <source>
        <dbReference type="Google" id="ProtNLM"/>
    </source>
</evidence>
<name>A0A6A6EJG3_9PEZI</name>
<proteinExistence type="predicted"/>
<accession>A0A6A6EJG3</accession>
<feature type="compositionally biased region" description="Polar residues" evidence="1">
    <location>
        <begin position="362"/>
        <end position="374"/>
    </location>
</feature>
<dbReference type="AlphaFoldDB" id="A0A6A6EJG3"/>
<dbReference type="OrthoDB" id="422086at2759"/>
<organism evidence="2 3">
    <name type="scientific">Zopfia rhizophila CBS 207.26</name>
    <dbReference type="NCBI Taxonomy" id="1314779"/>
    <lineage>
        <taxon>Eukaryota</taxon>
        <taxon>Fungi</taxon>
        <taxon>Dikarya</taxon>
        <taxon>Ascomycota</taxon>
        <taxon>Pezizomycotina</taxon>
        <taxon>Dothideomycetes</taxon>
        <taxon>Dothideomycetes incertae sedis</taxon>
        <taxon>Zopfiaceae</taxon>
        <taxon>Zopfia</taxon>
    </lineage>
</organism>
<keyword evidence="3" id="KW-1185">Reference proteome</keyword>
<dbReference type="EMBL" id="ML994617">
    <property type="protein sequence ID" value="KAF2191511.1"/>
    <property type="molecule type" value="Genomic_DNA"/>
</dbReference>
<evidence type="ECO:0000256" key="1">
    <source>
        <dbReference type="SAM" id="MobiDB-lite"/>
    </source>
</evidence>
<sequence>MNHSQLHGGPPREPGGYSSHDARSHLAVQPPSGAPPKINLKKAAVKVVRKTAEGPAISAQPSAPQSVAAPVVGIAKVEDGYDNKGSPLAEKPAPHIPGKGLGSLRAALDAESSFRKTARSSASGDIEADLDARFARLSKSPSPVPQSAIEGVSLIRSDVSSPNIKAKPVTTPKVKTEPLATPILNLVPEEAATPLLETTAAKLEPEKTDAPVEGKQDLEQTYLKKAAEYLNALPTTTGKPYTADLVKTVSQKLLSANTAPPAKLGSSAIAEDLKRRYANATAVYLNSLPKNYGKKFKGEFIYQVLNDNGGDFLRLSAKLVDMEALAIENLDEVLGLAKAISAVLPKDEEVHVKPVPIGNSALPATNSAAATTSKDPMDKMSAWPTQEKRDSPLPVPTSPEPFMPSRKVKRWLSTIEEQPLTNTLPTVTGTRAVVLRNVSTITSINKLQSLVWGGKLEFLSLDPGKSFALVKFMTAEGCAKFFDATENGIKIPGETAVVFVEKRPGPNSVNDVLRNMTEGDASRCVRALDADEDWKNAALLTLAKGKGKDKREVDRIKRGKTGEGRRFIEFRFANVYHALTFKRVLMADEDWEHCNIGYAKDPCEVANGVHVDD</sequence>
<reference evidence="2" key="1">
    <citation type="journal article" date="2020" name="Stud. Mycol.">
        <title>101 Dothideomycetes genomes: a test case for predicting lifestyles and emergence of pathogens.</title>
        <authorList>
            <person name="Haridas S."/>
            <person name="Albert R."/>
            <person name="Binder M."/>
            <person name="Bloem J."/>
            <person name="Labutti K."/>
            <person name="Salamov A."/>
            <person name="Andreopoulos B."/>
            <person name="Baker S."/>
            <person name="Barry K."/>
            <person name="Bills G."/>
            <person name="Bluhm B."/>
            <person name="Cannon C."/>
            <person name="Castanera R."/>
            <person name="Culley D."/>
            <person name="Daum C."/>
            <person name="Ezra D."/>
            <person name="Gonzalez J."/>
            <person name="Henrissat B."/>
            <person name="Kuo A."/>
            <person name="Liang C."/>
            <person name="Lipzen A."/>
            <person name="Lutzoni F."/>
            <person name="Magnuson J."/>
            <person name="Mondo S."/>
            <person name="Nolan M."/>
            <person name="Ohm R."/>
            <person name="Pangilinan J."/>
            <person name="Park H.-J."/>
            <person name="Ramirez L."/>
            <person name="Alfaro M."/>
            <person name="Sun H."/>
            <person name="Tritt A."/>
            <person name="Yoshinaga Y."/>
            <person name="Zwiers L.-H."/>
            <person name="Turgeon B."/>
            <person name="Goodwin S."/>
            <person name="Spatafora J."/>
            <person name="Crous P."/>
            <person name="Grigoriev I."/>
        </authorList>
    </citation>
    <scope>NUCLEOTIDE SEQUENCE</scope>
    <source>
        <strain evidence="2">CBS 207.26</strain>
    </source>
</reference>
<feature type="region of interest" description="Disordered" evidence="1">
    <location>
        <begin position="357"/>
        <end position="401"/>
    </location>
</feature>
<feature type="region of interest" description="Disordered" evidence="1">
    <location>
        <begin position="1"/>
        <end position="39"/>
    </location>
</feature>